<dbReference type="AlphaFoldDB" id="A0A0W0CL28"/>
<dbReference type="PhylomeDB" id="A0A0W0CL28"/>
<comment type="subcellular location">
    <subcellularLocation>
        <location evidence="1">Nucleus</location>
    </subcellularLocation>
</comment>
<dbReference type="PANTHER" id="PTHR13026:SF0">
    <property type="entry name" value="RIBOSOMAL RNA PROCESSING 1B"/>
    <property type="match status" value="1"/>
</dbReference>
<dbReference type="VEuPathDB" id="FungiDB:CAGL0M11110g"/>
<dbReference type="GO" id="GO:0030688">
    <property type="term" value="C:preribosome, small subunit precursor"/>
    <property type="evidence" value="ECO:0007669"/>
    <property type="project" value="InterPro"/>
</dbReference>
<accession>A0A0W0CL28</accession>
<dbReference type="EMBL" id="LLZZ01000139">
    <property type="protein sequence ID" value="KTB00316.1"/>
    <property type="molecule type" value="Genomic_DNA"/>
</dbReference>
<comment type="similarity">
    <text evidence="2">Belongs to the RRP1 family.</text>
</comment>
<dbReference type="OMA" id="AMWFSDR"/>
<dbReference type="GO" id="GO:0030687">
    <property type="term" value="C:preribosome, large subunit precursor"/>
    <property type="evidence" value="ECO:0007669"/>
    <property type="project" value="EnsemblFungi"/>
</dbReference>
<dbReference type="Pfam" id="PF05997">
    <property type="entry name" value="Nop52"/>
    <property type="match status" value="1"/>
</dbReference>
<organism evidence="5 6">
    <name type="scientific">Candida glabrata</name>
    <name type="common">Yeast</name>
    <name type="synonym">Torulopsis glabrata</name>
    <dbReference type="NCBI Taxonomy" id="5478"/>
    <lineage>
        <taxon>Eukaryota</taxon>
        <taxon>Fungi</taxon>
        <taxon>Dikarya</taxon>
        <taxon>Ascomycota</taxon>
        <taxon>Saccharomycotina</taxon>
        <taxon>Saccharomycetes</taxon>
        <taxon>Saccharomycetales</taxon>
        <taxon>Saccharomycetaceae</taxon>
        <taxon>Nakaseomyces</taxon>
    </lineage>
</organism>
<dbReference type="InterPro" id="IPR010301">
    <property type="entry name" value="RRP1"/>
</dbReference>
<keyword evidence="4" id="KW-0539">Nucleus</keyword>
<proteinExistence type="inferred from homology"/>
<dbReference type="VEuPathDB" id="FungiDB:GWK60_M11011"/>
<dbReference type="GO" id="GO:0006364">
    <property type="term" value="P:rRNA processing"/>
    <property type="evidence" value="ECO:0007669"/>
    <property type="project" value="UniProtKB-KW"/>
</dbReference>
<evidence type="ECO:0000313" key="6">
    <source>
        <dbReference type="Proteomes" id="UP000054886"/>
    </source>
</evidence>
<keyword evidence="3" id="KW-0698">rRNA processing</keyword>
<gene>
    <name evidence="5" type="ORF">AO440_004332</name>
</gene>
<comment type="caution">
    <text evidence="5">The sequence shown here is derived from an EMBL/GenBank/DDBJ whole genome shotgun (WGS) entry which is preliminary data.</text>
</comment>
<dbReference type="PANTHER" id="PTHR13026">
    <property type="entry name" value="NNP-1 PROTEIN NOVEL NUCLEAR PROTEIN 1 NOP52"/>
    <property type="match status" value="1"/>
</dbReference>
<reference evidence="5 6" key="1">
    <citation type="submission" date="2015-10" db="EMBL/GenBank/DDBJ databases">
        <title>Draft genomes sequences of Candida glabrata isolates 1A, 1B, 2A, 2B, 3A and 3B.</title>
        <authorList>
            <person name="Haavelsrud O.E."/>
            <person name="Gaustad P."/>
        </authorList>
    </citation>
    <scope>NUCLEOTIDE SEQUENCE [LARGE SCALE GENOMIC DNA]</scope>
    <source>
        <strain evidence="5">910700640</strain>
    </source>
</reference>
<evidence type="ECO:0000256" key="4">
    <source>
        <dbReference type="ARBA" id="ARBA00023242"/>
    </source>
</evidence>
<evidence type="ECO:0000313" key="5">
    <source>
        <dbReference type="EMBL" id="KTB00316.1"/>
    </source>
</evidence>
<dbReference type="GO" id="GO:0005634">
    <property type="term" value="C:nucleus"/>
    <property type="evidence" value="ECO:0007669"/>
    <property type="project" value="UniProtKB-SubCell"/>
</dbReference>
<evidence type="ECO:0000256" key="2">
    <source>
        <dbReference type="ARBA" id="ARBA00006374"/>
    </source>
</evidence>
<evidence type="ECO:0000256" key="3">
    <source>
        <dbReference type="ARBA" id="ARBA00022552"/>
    </source>
</evidence>
<sequence>METSKFVKQLASNNRVVREKALETLEQFIVSAQFKKSKQVQFDKLWKGLYYAMWFCDRPRPQQRLASTLGALHVRFFDERDSGAEELTVNDKAFVRFSKAFWRIMCLEWLGIDRFRLDKYLLLIRRALFNQFKYLQMRQWHAPLVAKYLERVLGAIPLSGDPKVYNGIPIHVMDIMLDEWERLALEDEEEELEEDKKLEIMKEFVSGSPLDQVLDILRNLLKNYDNSKILRDKIKKEVLTDKRLAQWGIVEKKQTEEEKEAQSEEEWKGF</sequence>
<dbReference type="Proteomes" id="UP000054886">
    <property type="component" value="Unassembled WGS sequence"/>
</dbReference>
<protein>
    <submittedName>
        <fullName evidence="5">Ribosomal RNA-processing protein 1</fullName>
    </submittedName>
</protein>
<dbReference type="VEuPathDB" id="FungiDB:B1J91_M11110g"/>
<dbReference type="VEuPathDB" id="FungiDB:GVI51_M11033"/>
<evidence type="ECO:0000256" key="1">
    <source>
        <dbReference type="ARBA" id="ARBA00004123"/>
    </source>
</evidence>
<name>A0A0W0CL28_CANGB</name>